<keyword evidence="4" id="KW-0479">Metal-binding</keyword>
<comment type="similarity">
    <text evidence="2">Belongs to the fucolectin family.</text>
</comment>
<dbReference type="InterPro" id="IPR051941">
    <property type="entry name" value="BG_Antigen-Binding_Lectin"/>
</dbReference>
<dbReference type="SUPFAM" id="SSF49785">
    <property type="entry name" value="Galactose-binding domain-like"/>
    <property type="match status" value="1"/>
</dbReference>
<dbReference type="Pfam" id="PF22633">
    <property type="entry name" value="F5_F8_type_C_2"/>
    <property type="match status" value="1"/>
</dbReference>
<evidence type="ECO:0000256" key="1">
    <source>
        <dbReference type="ARBA" id="ARBA00002219"/>
    </source>
</evidence>
<sequence length="171" mass="18186">GGTFTNNDGCFTCTCADGWAGALCNEAVSELASGKPVKQSTTYYSSSANFAVDGNKGTDFSVHKCACTNVGDLFPWWSVDLQAVYNITSVRIINRGKDSSGIDVAARLRYVNVTVGQTESDVNTPCGFFDGPGTASQLVVIDCPSSPQGRFVKISAETEYLTLCEVEVFGF</sequence>
<keyword evidence="5" id="KW-0430">Lectin</keyword>
<dbReference type="Proteomes" id="UP000005408">
    <property type="component" value="Unassembled WGS sequence"/>
</dbReference>
<comment type="subunit">
    <text evidence="3">Homotrimer.</text>
</comment>
<evidence type="ECO:0000259" key="8">
    <source>
        <dbReference type="SMART" id="SM00607"/>
    </source>
</evidence>
<evidence type="ECO:0000256" key="7">
    <source>
        <dbReference type="ARBA" id="ARBA00023157"/>
    </source>
</evidence>
<dbReference type="GO" id="GO:0042806">
    <property type="term" value="F:fucose binding"/>
    <property type="evidence" value="ECO:0007669"/>
    <property type="project" value="UniProtKB-ARBA"/>
</dbReference>
<accession>A0A8W8MHY2</accession>
<protein>
    <recommendedName>
        <fullName evidence="8">Fucolectin tachylectin-4 pentraxin-1 domain-containing protein</fullName>
    </recommendedName>
</protein>
<dbReference type="GO" id="GO:0001868">
    <property type="term" value="P:regulation of complement activation, lectin pathway"/>
    <property type="evidence" value="ECO:0007669"/>
    <property type="project" value="UniProtKB-ARBA"/>
</dbReference>
<reference evidence="9" key="1">
    <citation type="submission" date="2022-08" db="UniProtKB">
        <authorList>
            <consortium name="EnsemblMetazoa"/>
        </authorList>
    </citation>
    <scope>IDENTIFICATION</scope>
    <source>
        <strain evidence="9">05x7-T-G4-1.051#20</strain>
    </source>
</reference>
<dbReference type="SMART" id="SM00607">
    <property type="entry name" value="FTP"/>
    <property type="match status" value="1"/>
</dbReference>
<evidence type="ECO:0000256" key="2">
    <source>
        <dbReference type="ARBA" id="ARBA00010147"/>
    </source>
</evidence>
<dbReference type="InterPro" id="IPR008979">
    <property type="entry name" value="Galactose-bd-like_sf"/>
</dbReference>
<dbReference type="GO" id="GO:0046872">
    <property type="term" value="F:metal ion binding"/>
    <property type="evidence" value="ECO:0007669"/>
    <property type="project" value="UniProtKB-KW"/>
</dbReference>
<dbReference type="InterPro" id="IPR006585">
    <property type="entry name" value="FTP1"/>
</dbReference>
<evidence type="ECO:0000256" key="5">
    <source>
        <dbReference type="ARBA" id="ARBA00022734"/>
    </source>
</evidence>
<feature type="domain" description="Fucolectin tachylectin-4 pentraxin-1" evidence="8">
    <location>
        <begin position="28"/>
        <end position="170"/>
    </location>
</feature>
<evidence type="ECO:0000256" key="3">
    <source>
        <dbReference type="ARBA" id="ARBA00011233"/>
    </source>
</evidence>
<keyword evidence="7" id="KW-1015">Disulfide bond</keyword>
<evidence type="ECO:0000313" key="10">
    <source>
        <dbReference type="Proteomes" id="UP000005408"/>
    </source>
</evidence>
<dbReference type="GO" id="GO:0010185">
    <property type="term" value="P:regulation of cellular defense response"/>
    <property type="evidence" value="ECO:0007669"/>
    <property type="project" value="UniProtKB-ARBA"/>
</dbReference>
<evidence type="ECO:0000313" key="9">
    <source>
        <dbReference type="EnsemblMetazoa" id="G33136.2:cds"/>
    </source>
</evidence>
<dbReference type="PANTHER" id="PTHR45713:SF6">
    <property type="entry name" value="F5_8 TYPE C DOMAIN-CONTAINING PROTEIN"/>
    <property type="match status" value="1"/>
</dbReference>
<dbReference type="PANTHER" id="PTHR45713">
    <property type="entry name" value="FTP DOMAIN-CONTAINING PROTEIN"/>
    <property type="match status" value="1"/>
</dbReference>
<proteinExistence type="inferred from homology"/>
<name>A0A8W8MHY2_MAGGI</name>
<dbReference type="EnsemblMetazoa" id="G33136.2">
    <property type="protein sequence ID" value="G33136.2:cds"/>
    <property type="gene ID" value="G33136"/>
</dbReference>
<comment type="function">
    <text evidence="1">Acts as a defensive agent. Recognizes blood group fucosylated oligosaccharides including A, B, H and Lewis B-type antigens. Does not recognize Lewis A antigen and has low affinity for monovalent haptens.</text>
</comment>
<dbReference type="Gene3D" id="2.60.120.260">
    <property type="entry name" value="Galactose-binding domain-like"/>
    <property type="match status" value="1"/>
</dbReference>
<keyword evidence="6" id="KW-0106">Calcium</keyword>
<organism evidence="9 10">
    <name type="scientific">Magallana gigas</name>
    <name type="common">Pacific oyster</name>
    <name type="synonym">Crassostrea gigas</name>
    <dbReference type="NCBI Taxonomy" id="29159"/>
    <lineage>
        <taxon>Eukaryota</taxon>
        <taxon>Metazoa</taxon>
        <taxon>Spiralia</taxon>
        <taxon>Lophotrochozoa</taxon>
        <taxon>Mollusca</taxon>
        <taxon>Bivalvia</taxon>
        <taxon>Autobranchia</taxon>
        <taxon>Pteriomorphia</taxon>
        <taxon>Ostreida</taxon>
        <taxon>Ostreoidea</taxon>
        <taxon>Ostreidae</taxon>
        <taxon>Magallana</taxon>
    </lineage>
</organism>
<evidence type="ECO:0000256" key="6">
    <source>
        <dbReference type="ARBA" id="ARBA00022837"/>
    </source>
</evidence>
<dbReference type="AlphaFoldDB" id="A0A8W8MHY2"/>
<keyword evidence="10" id="KW-1185">Reference proteome</keyword>
<evidence type="ECO:0000256" key="4">
    <source>
        <dbReference type="ARBA" id="ARBA00022723"/>
    </source>
</evidence>